<dbReference type="VEuPathDB" id="PlasmoDB:PVBDA_1000410"/>
<feature type="compositionally biased region" description="Polar residues" evidence="1">
    <location>
        <begin position="510"/>
        <end position="519"/>
    </location>
</feature>
<feature type="compositionally biased region" description="Basic and acidic residues" evidence="1">
    <location>
        <begin position="592"/>
        <end position="603"/>
    </location>
</feature>
<feature type="region of interest" description="Disordered" evidence="1">
    <location>
        <begin position="1471"/>
        <end position="1492"/>
    </location>
</feature>
<keyword evidence="2" id="KW-0472">Membrane</keyword>
<feature type="compositionally biased region" description="Low complexity" evidence="1">
    <location>
        <begin position="1551"/>
        <end position="1565"/>
    </location>
</feature>
<feature type="compositionally biased region" description="Basic and acidic residues" evidence="1">
    <location>
        <begin position="462"/>
        <end position="490"/>
    </location>
</feature>
<feature type="region of interest" description="Disordered" evidence="1">
    <location>
        <begin position="257"/>
        <end position="290"/>
    </location>
</feature>
<feature type="region of interest" description="Disordered" evidence="1">
    <location>
        <begin position="1065"/>
        <end position="1085"/>
    </location>
</feature>
<feature type="compositionally biased region" description="Basic and acidic residues" evidence="1">
    <location>
        <begin position="1798"/>
        <end position="1813"/>
    </location>
</feature>
<feature type="region of interest" description="Disordered" evidence="1">
    <location>
        <begin position="462"/>
        <end position="521"/>
    </location>
</feature>
<evidence type="ECO:0000256" key="1">
    <source>
        <dbReference type="SAM" id="MobiDB-lite"/>
    </source>
</evidence>
<feature type="region of interest" description="Disordered" evidence="1">
    <location>
        <begin position="943"/>
        <end position="992"/>
    </location>
</feature>
<organism evidence="3 4">
    <name type="scientific">Plasmodium vinckei brucechwatti</name>
    <dbReference type="NCBI Taxonomy" id="119398"/>
    <lineage>
        <taxon>Eukaryota</taxon>
        <taxon>Sar</taxon>
        <taxon>Alveolata</taxon>
        <taxon>Apicomplexa</taxon>
        <taxon>Aconoidasida</taxon>
        <taxon>Haemosporida</taxon>
        <taxon>Plasmodiidae</taxon>
        <taxon>Plasmodium</taxon>
        <taxon>Plasmodium (Vinckeia)</taxon>
    </lineage>
</organism>
<sequence>MAKSEDIESTRFSFSKKKNWARINFTFLVFVLGIKTLFCILLFLYYQIVLFFIFFISTAISLYALVVNTFTSLLLYIVVLFSILSSIGLSFFGIVHIDYIFNLFYDGFISSLFCSLIPLFVLELCSSIIYICIKKRKKGYIERRLRALKVLINANQNKESKENLLFLQIDLENNQLTTYDKNYKYYLTNYKDKKYICIEKKTDYSTDEDDNNQYSLSLEDDYYRKNKNVTKISSISYNDISEDLSFVHSGIKKYEKKHGSNNKKNKAEKINKEAKVNKKDTSDENAQIEESDKYNLTYNFPLEQNTQESSISFQNIPHEQDKCENKIILNNVCEQKDISNVDISNNQNTDTSKNFSSLSYIKNEENLRKGSNTNKSYLNSKEITIVDTYKKSVTKTLMLSEHENISTKNEDKKNDIEKGSNKKDSKTVKNKEEENVIIDKFIKKNDESQEITEGSYIEAAKDIQKSSEEKKNTKNNHKEMNQNKQIEAKKSNKRKVSSNKNLTHKERPRSLSSNFIQNEGENKIEQIEKTKKHDKNKGSKLELTTSVLVKKQEDIMINIDENDNKQKETYDQNKIINITPDYFTPTKKSKKDTKDSISLEQKQKNESLINDTLKNEKMGQSQTILKVNKTPVNVTALPVINTTINNTHQIMNHNKNVINDCASIKESSNTADRKKPIVNKTKLVTNMNTLKKNISDINFTEEKVEKVNDDEKNILNVKNISEKKTPENIKNHEKKRNTSIDMKKTIEKNKEQKEECKIKEKNDKECENVLKEKNKTLIKNKKIEEFTTLNKNETKLINENNSNKISENDAKILPQPKIVDSTEDSTINNSCETNKNLSFGDCLPCPDNSSNTINSSGPKNIQKESEKIKVEKIEEVEKSEEVKKDEEIEKVKEVKKAEEIEKVKEVKKAEEIEKIKEVKEMEKVKEVIEVDEVKEIEEVEIEKEKEAEQVNEEKIAEPEIKQVTESETKEITEENHNDEIDQKKENEEIIEDKKVLETEDKNISKEIKEEIKITKLEMKNDEYSSDKNKAPFSKSNNILQDNLLKSSILNEPVVNDKNNKKHLLIQNEGDKNSDKSNNSPSFKKHESINYKKKLESETFLNNLKNIENSNSVINSNLNIEHADDFNFENNVNKVSQNIQNFLLYSNESNKNEAIFSNNLGTLSVSNYLDNNTEHYIKPYNDAFGNSNGFNSNSLNIKTCNTLLGASQSNNCTDSSYFVASKNRSNSNNNTSVRISSNSKTRINKWLNLNNENKSNEVSNVNSVNPNESPNSNSLFKQRKSFFENLKKDRSLNNNKNKPENNNELNVFNKKNNKNLLEINNSNLLFNVSKNSSNDSSIKKISSNAITNDNKLPSHNTEDKPLTILKTNIYDNYYIKNDKIKNNGKETKDINSRIKHDDNEHIEKDNKVDLKKTDKIPSSDVSKNLTPFFTKFDTPNATKIEQNKSDSTLKLTNKPDDIDVNKMTSNSCIIESGFTPKKNNENTTESTPKIDESTFNTFSKTDEVKDAQISSNNDIESDKTHNQEFNNNNNINIKITEVTELPKKNTNLDIINPNPNENEKNTNVTTNKKEDDKVSFPFFLGNLNQKKKPTINDSTKSSKNENTNKVETDEKKNNNKDSMSLIKLNDKTKHQDAKSNEIKEKTEETKINDTKKYMNKGFEKTEGETIFPEKEPELYSYDNEINNTISNIDKILEPLSNSSFFSLKINDSNKINQTSKRDDITDDEKTNANIEVYTGLIGKILSSNKIEDISNDLLNVSSTNSNNKDESDILVKNEIKEKTGNINEKRNEEKESNLNNEIDTAKDSLKNVELKEDKEESEIVVDNIESENKNQEKPTENNLENKENPQDMSFEKTETLISEGKSSYASNTKNSKNNKNKKKKRKNKNT</sequence>
<feature type="compositionally biased region" description="Basic residues" evidence="1">
    <location>
        <begin position="1871"/>
        <end position="1885"/>
    </location>
</feature>
<evidence type="ECO:0000256" key="2">
    <source>
        <dbReference type="SAM" id="Phobius"/>
    </source>
</evidence>
<feature type="region of interest" description="Disordered" evidence="1">
    <location>
        <begin position="583"/>
        <end position="603"/>
    </location>
</feature>
<reference evidence="3 4" key="1">
    <citation type="submission" date="2020-08" db="EMBL/GenBank/DDBJ databases">
        <authorList>
            <person name="Ramaprasad A."/>
        </authorList>
    </citation>
    <scope>NUCLEOTIDE SEQUENCE [LARGE SCALE GENOMIC DNA]</scope>
</reference>
<accession>A0A6V7S5T2</accession>
<feature type="transmembrane region" description="Helical" evidence="2">
    <location>
        <begin position="49"/>
        <end position="66"/>
    </location>
</feature>
<keyword evidence="2" id="KW-1133">Transmembrane helix</keyword>
<feature type="region of interest" description="Disordered" evidence="1">
    <location>
        <begin position="1779"/>
        <end position="1885"/>
    </location>
</feature>
<feature type="region of interest" description="Disordered" evidence="1">
    <location>
        <begin position="404"/>
        <end position="430"/>
    </location>
</feature>
<proteinExistence type="predicted"/>
<feature type="region of interest" description="Disordered" evidence="1">
    <location>
        <begin position="1253"/>
        <end position="1274"/>
    </location>
</feature>
<dbReference type="Proteomes" id="UP000515550">
    <property type="component" value="Chromosome PVBDA_10"/>
</dbReference>
<gene>
    <name evidence="3" type="ORF">PVBDA_1000410</name>
</gene>
<evidence type="ECO:0000313" key="4">
    <source>
        <dbReference type="Proteomes" id="UP000515550"/>
    </source>
</evidence>
<feature type="transmembrane region" description="Helical" evidence="2">
    <location>
        <begin position="109"/>
        <end position="133"/>
    </location>
</feature>
<name>A0A6V7S5T2_PLAVN</name>
<feature type="compositionally biased region" description="Polar residues" evidence="1">
    <location>
        <begin position="1480"/>
        <end position="1492"/>
    </location>
</feature>
<feature type="compositionally biased region" description="Basic and acidic residues" evidence="1">
    <location>
        <begin position="265"/>
        <end position="282"/>
    </location>
</feature>
<evidence type="ECO:0000313" key="3">
    <source>
        <dbReference type="EMBL" id="CAD2093004.1"/>
    </source>
</evidence>
<keyword evidence="2" id="KW-0812">Transmembrane</keyword>
<protein>
    <submittedName>
        <fullName evidence="3">Uncharacterized protein</fullName>
    </submittedName>
</protein>
<feature type="compositionally biased region" description="Basic and acidic residues" evidence="1">
    <location>
        <begin position="1595"/>
        <end position="1614"/>
    </location>
</feature>
<feature type="region of interest" description="Disordered" evidence="1">
    <location>
        <begin position="1545"/>
        <end position="1617"/>
    </location>
</feature>
<feature type="transmembrane region" description="Helical" evidence="2">
    <location>
        <begin position="21"/>
        <end position="43"/>
    </location>
</feature>
<feature type="compositionally biased region" description="Basic and acidic residues" evidence="1">
    <location>
        <begin position="1825"/>
        <end position="1853"/>
    </location>
</feature>
<dbReference type="EMBL" id="LR865388">
    <property type="protein sequence ID" value="CAD2093004.1"/>
    <property type="molecule type" value="Genomic_DNA"/>
</dbReference>
<feature type="compositionally biased region" description="Low complexity" evidence="1">
    <location>
        <begin position="1860"/>
        <end position="1870"/>
    </location>
</feature>
<feature type="compositionally biased region" description="Basic and acidic residues" evidence="1">
    <location>
        <begin position="1779"/>
        <end position="1791"/>
    </location>
</feature>
<feature type="transmembrane region" description="Helical" evidence="2">
    <location>
        <begin position="73"/>
        <end position="97"/>
    </location>
</feature>